<name>A0ABR4EVM0_9PEZI</name>
<evidence type="ECO:0000313" key="1">
    <source>
        <dbReference type="EMBL" id="KAL2286449.1"/>
    </source>
</evidence>
<gene>
    <name evidence="1" type="ORF">FJTKL_06820</name>
</gene>
<keyword evidence="2" id="KW-1185">Reference proteome</keyword>
<reference evidence="1 2" key="1">
    <citation type="submission" date="2024-03" db="EMBL/GenBank/DDBJ databases">
        <title>A high-quality draft genome sequence of Diaporthe vaccinii, a causative agent of upright dieback and viscid rot disease in cranberry plants.</title>
        <authorList>
            <person name="Sarrasin M."/>
            <person name="Lang B.F."/>
            <person name="Burger G."/>
        </authorList>
    </citation>
    <scope>NUCLEOTIDE SEQUENCE [LARGE SCALE GENOMIC DNA]</scope>
    <source>
        <strain evidence="1 2">IS7</strain>
    </source>
</reference>
<organism evidence="1 2">
    <name type="scientific">Diaporthe vaccinii</name>
    <dbReference type="NCBI Taxonomy" id="105482"/>
    <lineage>
        <taxon>Eukaryota</taxon>
        <taxon>Fungi</taxon>
        <taxon>Dikarya</taxon>
        <taxon>Ascomycota</taxon>
        <taxon>Pezizomycotina</taxon>
        <taxon>Sordariomycetes</taxon>
        <taxon>Sordariomycetidae</taxon>
        <taxon>Diaporthales</taxon>
        <taxon>Diaporthaceae</taxon>
        <taxon>Diaporthe</taxon>
        <taxon>Diaporthe eres species complex</taxon>
    </lineage>
</organism>
<protein>
    <submittedName>
        <fullName evidence="1">Uncharacterized protein</fullName>
    </submittedName>
</protein>
<dbReference type="Proteomes" id="UP001600888">
    <property type="component" value="Unassembled WGS sequence"/>
</dbReference>
<proteinExistence type="predicted"/>
<accession>A0ABR4EVM0</accession>
<comment type="caution">
    <text evidence="1">The sequence shown here is derived from an EMBL/GenBank/DDBJ whole genome shotgun (WGS) entry which is preliminary data.</text>
</comment>
<evidence type="ECO:0000313" key="2">
    <source>
        <dbReference type="Proteomes" id="UP001600888"/>
    </source>
</evidence>
<sequence>MADVCFPDWTSIFNGDIDKIYSDDICKAALRGEKLPATEPSRMAHVTGLCVLRGIRHHDGFAAELLPGSAEHDPVFARTLHARAIMSNNIPDIPAAEEFPHCIWYPDVASEDSYRQLARRYPQMRYQVGRACAVAGYKEPVLRA</sequence>
<dbReference type="EMBL" id="JBAWTH010000024">
    <property type="protein sequence ID" value="KAL2286449.1"/>
    <property type="molecule type" value="Genomic_DNA"/>
</dbReference>